<evidence type="ECO:0000313" key="2">
    <source>
        <dbReference type="EMBL" id="VUZ48750.1"/>
    </source>
</evidence>
<proteinExistence type="predicted"/>
<reference evidence="2 3" key="1">
    <citation type="submission" date="2019-07" db="EMBL/GenBank/DDBJ databases">
        <authorList>
            <person name="Jastrzebski P J."/>
            <person name="Paukszto L."/>
            <person name="Jastrzebski P J."/>
        </authorList>
    </citation>
    <scope>NUCLEOTIDE SEQUENCE [LARGE SCALE GENOMIC DNA]</scope>
    <source>
        <strain evidence="2 3">WMS-il1</strain>
    </source>
</reference>
<keyword evidence="1" id="KW-0812">Transmembrane</keyword>
<dbReference type="AlphaFoldDB" id="A0A564YNJ5"/>
<accession>A0A564YNJ5</accession>
<dbReference type="EMBL" id="CABIJS010000310">
    <property type="protein sequence ID" value="VUZ48750.1"/>
    <property type="molecule type" value="Genomic_DNA"/>
</dbReference>
<organism evidence="2 3">
    <name type="scientific">Hymenolepis diminuta</name>
    <name type="common">Rat tapeworm</name>
    <dbReference type="NCBI Taxonomy" id="6216"/>
    <lineage>
        <taxon>Eukaryota</taxon>
        <taxon>Metazoa</taxon>
        <taxon>Spiralia</taxon>
        <taxon>Lophotrochozoa</taxon>
        <taxon>Platyhelminthes</taxon>
        <taxon>Cestoda</taxon>
        <taxon>Eucestoda</taxon>
        <taxon>Cyclophyllidea</taxon>
        <taxon>Hymenolepididae</taxon>
        <taxon>Hymenolepis</taxon>
    </lineage>
</organism>
<keyword evidence="3" id="KW-1185">Reference proteome</keyword>
<sequence length="74" mass="8335">MHQCSDQNLRLERAPLLLTFPLAPASTITSELGADAFVSMPSSTFYIVFLSLIMYLDSPELLLVSFLWRLLLCL</sequence>
<keyword evidence="1" id="KW-0472">Membrane</keyword>
<protein>
    <submittedName>
        <fullName evidence="2">Uncharacterized protein</fullName>
    </submittedName>
</protein>
<gene>
    <name evidence="2" type="ORF">WMSIL1_LOCUS8016</name>
</gene>
<name>A0A564YNJ5_HYMDI</name>
<feature type="transmembrane region" description="Helical" evidence="1">
    <location>
        <begin position="45"/>
        <end position="68"/>
    </location>
</feature>
<evidence type="ECO:0000313" key="3">
    <source>
        <dbReference type="Proteomes" id="UP000321570"/>
    </source>
</evidence>
<keyword evidence="1" id="KW-1133">Transmembrane helix</keyword>
<evidence type="ECO:0000256" key="1">
    <source>
        <dbReference type="SAM" id="Phobius"/>
    </source>
</evidence>
<dbReference type="Proteomes" id="UP000321570">
    <property type="component" value="Unassembled WGS sequence"/>
</dbReference>